<dbReference type="AlphaFoldDB" id="A0A815F6D0"/>
<keyword evidence="3 5" id="KW-0371">Homeobox</keyword>
<evidence type="ECO:0000313" key="9">
    <source>
        <dbReference type="EMBL" id="CAF1242239.1"/>
    </source>
</evidence>
<gene>
    <name evidence="10" type="ORF">EDS130_LOCUS31677</name>
    <name evidence="9" type="ORF">XAT740_LOCUS25800</name>
</gene>
<dbReference type="GO" id="GO:0000978">
    <property type="term" value="F:RNA polymerase II cis-regulatory region sequence-specific DNA binding"/>
    <property type="evidence" value="ECO:0007669"/>
    <property type="project" value="TreeGrafter"/>
</dbReference>
<dbReference type="PANTHER" id="PTHR24324">
    <property type="entry name" value="HOMEOBOX PROTEIN HHEX"/>
    <property type="match status" value="1"/>
</dbReference>
<feature type="compositionally biased region" description="Pro residues" evidence="7">
    <location>
        <begin position="59"/>
        <end position="70"/>
    </location>
</feature>
<dbReference type="InterPro" id="IPR009057">
    <property type="entry name" value="Homeodomain-like_sf"/>
</dbReference>
<feature type="DNA-binding region" description="Homeobox" evidence="5">
    <location>
        <begin position="75"/>
        <end position="128"/>
    </location>
</feature>
<organism evidence="10 12">
    <name type="scientific">Adineta ricciae</name>
    <name type="common">Rotifer</name>
    <dbReference type="NCBI Taxonomy" id="249248"/>
    <lineage>
        <taxon>Eukaryota</taxon>
        <taxon>Metazoa</taxon>
        <taxon>Spiralia</taxon>
        <taxon>Gnathifera</taxon>
        <taxon>Rotifera</taxon>
        <taxon>Eurotatoria</taxon>
        <taxon>Bdelloidea</taxon>
        <taxon>Adinetida</taxon>
        <taxon>Adinetidae</taxon>
        <taxon>Adineta</taxon>
    </lineage>
</organism>
<evidence type="ECO:0000256" key="2">
    <source>
        <dbReference type="ARBA" id="ARBA00023125"/>
    </source>
</evidence>
<evidence type="ECO:0000256" key="7">
    <source>
        <dbReference type="SAM" id="MobiDB-lite"/>
    </source>
</evidence>
<protein>
    <recommendedName>
        <fullName evidence="8">Homeobox domain-containing protein</fullName>
    </recommendedName>
</protein>
<dbReference type="EMBL" id="CAJNOR010002063">
    <property type="protein sequence ID" value="CAF1242239.1"/>
    <property type="molecule type" value="Genomic_DNA"/>
</dbReference>
<comment type="subcellular location">
    <subcellularLocation>
        <location evidence="1 5 6">Nucleus</location>
    </subcellularLocation>
</comment>
<evidence type="ECO:0000256" key="1">
    <source>
        <dbReference type="ARBA" id="ARBA00004123"/>
    </source>
</evidence>
<evidence type="ECO:0000259" key="8">
    <source>
        <dbReference type="PROSITE" id="PS50071"/>
    </source>
</evidence>
<dbReference type="Gene3D" id="1.10.10.60">
    <property type="entry name" value="Homeodomain-like"/>
    <property type="match status" value="1"/>
</dbReference>
<evidence type="ECO:0000256" key="6">
    <source>
        <dbReference type="RuleBase" id="RU000682"/>
    </source>
</evidence>
<feature type="domain" description="Homeobox" evidence="8">
    <location>
        <begin position="73"/>
        <end position="127"/>
    </location>
</feature>
<dbReference type="GO" id="GO:0006357">
    <property type="term" value="P:regulation of transcription by RNA polymerase II"/>
    <property type="evidence" value="ECO:0007669"/>
    <property type="project" value="TreeGrafter"/>
</dbReference>
<evidence type="ECO:0000313" key="12">
    <source>
        <dbReference type="Proteomes" id="UP000663852"/>
    </source>
</evidence>
<proteinExistence type="predicted"/>
<dbReference type="GO" id="GO:0030154">
    <property type="term" value="P:cell differentiation"/>
    <property type="evidence" value="ECO:0007669"/>
    <property type="project" value="TreeGrafter"/>
</dbReference>
<keyword evidence="2 5" id="KW-0238">DNA-binding</keyword>
<dbReference type="Proteomes" id="UP000663828">
    <property type="component" value="Unassembled WGS sequence"/>
</dbReference>
<dbReference type="SMART" id="SM00389">
    <property type="entry name" value="HOX"/>
    <property type="match status" value="1"/>
</dbReference>
<sequence length="155" mass="17803">MNSTYEPSPRMIDPFVIRFLTSTIEPPPPLPLAIFFYDPFLVVPPPPDCSINSSSSSLSPPPKSPVKPVLPPRHRYTPVQLFTLHRIFLKLPYPSLEQRRVIAEHLHIDVEQVRVWFSNRRSRRSGSNAQTTLIQPTSKEYVTVKELFDQLNLSI</sequence>
<evidence type="ECO:0000313" key="11">
    <source>
        <dbReference type="Proteomes" id="UP000663828"/>
    </source>
</evidence>
<dbReference type="InterPro" id="IPR051000">
    <property type="entry name" value="Homeobox_DNA-bind_prot"/>
</dbReference>
<dbReference type="GO" id="GO:0005634">
    <property type="term" value="C:nucleus"/>
    <property type="evidence" value="ECO:0007669"/>
    <property type="project" value="UniProtKB-SubCell"/>
</dbReference>
<keyword evidence="11" id="KW-1185">Reference proteome</keyword>
<comment type="caution">
    <text evidence="10">The sequence shown here is derived from an EMBL/GenBank/DDBJ whole genome shotgun (WGS) entry which is preliminary data.</text>
</comment>
<feature type="region of interest" description="Disordered" evidence="7">
    <location>
        <begin position="51"/>
        <end position="70"/>
    </location>
</feature>
<evidence type="ECO:0000313" key="10">
    <source>
        <dbReference type="EMBL" id="CAF1321298.1"/>
    </source>
</evidence>
<dbReference type="InterPro" id="IPR001356">
    <property type="entry name" value="HD"/>
</dbReference>
<dbReference type="Pfam" id="PF00046">
    <property type="entry name" value="Homeodomain"/>
    <property type="match status" value="1"/>
</dbReference>
<evidence type="ECO:0000256" key="3">
    <source>
        <dbReference type="ARBA" id="ARBA00023155"/>
    </source>
</evidence>
<dbReference type="OrthoDB" id="6159439at2759"/>
<dbReference type="EMBL" id="CAJNOJ010000235">
    <property type="protein sequence ID" value="CAF1321298.1"/>
    <property type="molecule type" value="Genomic_DNA"/>
</dbReference>
<accession>A0A815F6D0</accession>
<name>A0A815F6D0_ADIRI</name>
<keyword evidence="4 5" id="KW-0539">Nucleus</keyword>
<dbReference type="PANTHER" id="PTHR24324:SF5">
    <property type="entry name" value="HEMATOPOIETICALLY-EXPRESSED HOMEOBOX PROTEIN HHEX"/>
    <property type="match status" value="1"/>
</dbReference>
<dbReference type="PROSITE" id="PS50071">
    <property type="entry name" value="HOMEOBOX_2"/>
    <property type="match status" value="1"/>
</dbReference>
<reference evidence="10" key="1">
    <citation type="submission" date="2021-02" db="EMBL/GenBank/DDBJ databases">
        <authorList>
            <person name="Nowell W R."/>
        </authorList>
    </citation>
    <scope>NUCLEOTIDE SEQUENCE</scope>
</reference>
<evidence type="ECO:0000256" key="4">
    <source>
        <dbReference type="ARBA" id="ARBA00023242"/>
    </source>
</evidence>
<dbReference type="CDD" id="cd00086">
    <property type="entry name" value="homeodomain"/>
    <property type="match status" value="1"/>
</dbReference>
<dbReference type="SUPFAM" id="SSF46689">
    <property type="entry name" value="Homeodomain-like"/>
    <property type="match status" value="1"/>
</dbReference>
<dbReference type="Proteomes" id="UP000663852">
    <property type="component" value="Unassembled WGS sequence"/>
</dbReference>
<evidence type="ECO:0000256" key="5">
    <source>
        <dbReference type="PROSITE-ProRule" id="PRU00108"/>
    </source>
</evidence>